<dbReference type="SUPFAM" id="SSF53218">
    <property type="entry name" value="Molybdenum cofactor biosynthesis proteins"/>
    <property type="match status" value="1"/>
</dbReference>
<dbReference type="OrthoDB" id="9801454at2"/>
<dbReference type="SUPFAM" id="SSF142433">
    <property type="entry name" value="CinA-like"/>
    <property type="match status" value="1"/>
</dbReference>
<evidence type="ECO:0000313" key="3">
    <source>
        <dbReference type="EMBL" id="RFN57604.1"/>
    </source>
</evidence>
<dbReference type="PIRSF" id="PIRSF006728">
    <property type="entry name" value="CinA"/>
    <property type="match status" value="1"/>
</dbReference>
<feature type="domain" description="MoaB/Mog" evidence="2">
    <location>
        <begin position="4"/>
        <end position="172"/>
    </location>
</feature>
<dbReference type="SMART" id="SM00852">
    <property type="entry name" value="MoCF_biosynth"/>
    <property type="match status" value="1"/>
</dbReference>
<evidence type="ECO:0000259" key="2">
    <source>
        <dbReference type="SMART" id="SM00852"/>
    </source>
</evidence>
<dbReference type="Pfam" id="PF02464">
    <property type="entry name" value="CinA"/>
    <property type="match status" value="1"/>
</dbReference>
<dbReference type="NCBIfam" id="TIGR00200">
    <property type="entry name" value="cinA_nterm"/>
    <property type="match status" value="1"/>
</dbReference>
<dbReference type="PANTHER" id="PTHR13939:SF0">
    <property type="entry name" value="NMN AMIDOHYDROLASE-LIKE PROTEIN YFAY"/>
    <property type="match status" value="1"/>
</dbReference>
<keyword evidence="4" id="KW-1185">Reference proteome</keyword>
<dbReference type="InterPro" id="IPR041424">
    <property type="entry name" value="CinA_KH"/>
</dbReference>
<evidence type="ECO:0000256" key="1">
    <source>
        <dbReference type="HAMAP-Rule" id="MF_00226"/>
    </source>
</evidence>
<dbReference type="Gene3D" id="3.40.980.10">
    <property type="entry name" value="MoaB/Mog-like domain"/>
    <property type="match status" value="1"/>
</dbReference>
<proteinExistence type="inferred from homology"/>
<dbReference type="HAMAP" id="MF_00226_B">
    <property type="entry name" value="CinA_B"/>
    <property type="match status" value="1"/>
</dbReference>
<dbReference type="RefSeq" id="WP_117160488.1">
    <property type="nucleotide sequence ID" value="NZ_QVID01000003.1"/>
</dbReference>
<dbReference type="Pfam" id="PF00994">
    <property type="entry name" value="MoCF_biosynth"/>
    <property type="match status" value="1"/>
</dbReference>
<name>A0A3E1Q648_9FLAO</name>
<dbReference type="AlphaFoldDB" id="A0A3E1Q648"/>
<dbReference type="NCBIfam" id="TIGR00199">
    <property type="entry name" value="PncC_domain"/>
    <property type="match status" value="1"/>
</dbReference>
<comment type="caution">
    <text evidence="3">The sequence shown here is derived from an EMBL/GenBank/DDBJ whole genome shotgun (WGS) entry which is preliminary data.</text>
</comment>
<accession>A0A3E1Q648</accession>
<dbReference type="Gene3D" id="3.30.70.2860">
    <property type="match status" value="1"/>
</dbReference>
<evidence type="ECO:0000313" key="4">
    <source>
        <dbReference type="Proteomes" id="UP000261082"/>
    </source>
</evidence>
<comment type="similarity">
    <text evidence="1">Belongs to the CinA family.</text>
</comment>
<dbReference type="EMBL" id="QVID01000003">
    <property type="protein sequence ID" value="RFN57604.1"/>
    <property type="molecule type" value="Genomic_DNA"/>
</dbReference>
<organism evidence="3 4">
    <name type="scientific">Marixanthomonas ophiurae</name>
    <dbReference type="NCBI Taxonomy" id="387659"/>
    <lineage>
        <taxon>Bacteria</taxon>
        <taxon>Pseudomonadati</taxon>
        <taxon>Bacteroidota</taxon>
        <taxon>Flavobacteriia</taxon>
        <taxon>Flavobacteriales</taxon>
        <taxon>Flavobacteriaceae</taxon>
        <taxon>Marixanthomonas</taxon>
    </lineage>
</organism>
<dbReference type="InterPro" id="IPR036653">
    <property type="entry name" value="CinA-like_C"/>
</dbReference>
<dbReference type="Proteomes" id="UP000261082">
    <property type="component" value="Unassembled WGS sequence"/>
</dbReference>
<dbReference type="NCBIfam" id="NF001813">
    <property type="entry name" value="PRK00549.1"/>
    <property type="match status" value="1"/>
</dbReference>
<dbReference type="InterPro" id="IPR001453">
    <property type="entry name" value="MoaB/Mog_dom"/>
</dbReference>
<reference evidence="3 4" key="1">
    <citation type="journal article" date="2007" name="Int. J. Syst. Evol. Microbiol.">
        <title>Marixanthomonas ophiurae gen. nov., sp. nov., a marine bacterium of the family Flavobacteriaceae isolated from a deep-sea brittle star.</title>
        <authorList>
            <person name="Romanenko L.A."/>
            <person name="Uchino M."/>
            <person name="Frolova G.M."/>
            <person name="Mikhailov V.V."/>
        </authorList>
    </citation>
    <scope>NUCLEOTIDE SEQUENCE [LARGE SCALE GENOMIC DNA]</scope>
    <source>
        <strain evidence="3 4">KMM 3046</strain>
    </source>
</reference>
<dbReference type="InterPro" id="IPR008136">
    <property type="entry name" value="CinA_C"/>
</dbReference>
<sequence>MLTEIITIGDEILIGQIVDTNSAYISKQLNQIGVQVYQITSIQDERQHILNALEDAKKRVDLVIVTGGLGPTKDDITKETFCEYFEDTLVENVEVLQNIKEIFAKYIKQEPLPANLKQAMVPSKAEVLQNPNGTAPGIWMEKDNTVFISMPGVPYEMKHILTKEVFPRIIKKYNRPHIYHKTLLTYGLGESAVAERIEDWENKLPKDIKLAYLPSLGRVRLRLSSKGKDKKALQKAVDEQMEKLNTLLEDIAVGFENETSIVERVASLLLQKKQTLSLAESCTGGSVVKEITAVPGASTYLRGSIVPYETSQKVSVLGVSQELIDKHTVVSAPVAEAMATQVAKLFKTDYAVATTGIAGPTKGDAIDEVGTVFIAIASPKGVVSQKFSFGNNRERVIIKATNKAFEMLLKEILKN</sequence>
<dbReference type="InterPro" id="IPR036425">
    <property type="entry name" value="MoaB/Mog-like_dom_sf"/>
</dbReference>
<dbReference type="InterPro" id="IPR050101">
    <property type="entry name" value="CinA"/>
</dbReference>
<gene>
    <name evidence="3" type="ORF">DZ858_14905</name>
</gene>
<dbReference type="PANTHER" id="PTHR13939">
    <property type="entry name" value="NICOTINAMIDE-NUCLEOTIDE AMIDOHYDROLASE PNCC"/>
    <property type="match status" value="1"/>
</dbReference>
<dbReference type="NCBIfam" id="TIGR00177">
    <property type="entry name" value="molyb_syn"/>
    <property type="match status" value="1"/>
</dbReference>
<dbReference type="Pfam" id="PF18146">
    <property type="entry name" value="CinA_KH"/>
    <property type="match status" value="1"/>
</dbReference>
<protein>
    <recommendedName>
        <fullName evidence="1">CinA-like protein</fullName>
    </recommendedName>
</protein>
<dbReference type="InterPro" id="IPR008135">
    <property type="entry name" value="Competence-induced_CinA"/>
</dbReference>
<dbReference type="CDD" id="cd00885">
    <property type="entry name" value="cinA"/>
    <property type="match status" value="1"/>
</dbReference>
<dbReference type="Gene3D" id="3.90.950.20">
    <property type="entry name" value="CinA-like"/>
    <property type="match status" value="1"/>
</dbReference>